<accession>D5SSE2</accession>
<keyword evidence="2" id="KW-1185">Reference proteome</keyword>
<evidence type="ECO:0000313" key="2">
    <source>
        <dbReference type="Proteomes" id="UP000002220"/>
    </source>
</evidence>
<protein>
    <submittedName>
        <fullName evidence="1">Uncharacterized protein</fullName>
    </submittedName>
</protein>
<sequence length="53" mass="5960">MRANSNVLGEQSTSSWVAGVKRLRLPPVRLTLVVHRIVRWEELNSCICAGELN</sequence>
<evidence type="ECO:0000313" key="1">
    <source>
        <dbReference type="EMBL" id="ADG66690.1"/>
    </source>
</evidence>
<dbReference type="AlphaFoldDB" id="D5SSE2"/>
<dbReference type="STRING" id="521674.Plim_0846"/>
<dbReference type="HOGENOM" id="CLU_3064611_0_0_0"/>
<name>D5SSE2_PLAL2</name>
<reference evidence="1 2" key="1">
    <citation type="journal article" date="2010" name="Stand. Genomic Sci.">
        <title>Complete genome sequence of Planctomyces limnophilus type strain (Mu 290).</title>
        <authorList>
            <person name="Labutti K."/>
            <person name="Sikorski J."/>
            <person name="Schneider S."/>
            <person name="Nolan M."/>
            <person name="Lucas S."/>
            <person name="Glavina Del Rio T."/>
            <person name="Tice H."/>
            <person name="Cheng J.F."/>
            <person name="Goodwin L."/>
            <person name="Pitluck S."/>
            <person name="Liolios K."/>
            <person name="Ivanova N."/>
            <person name="Mavromatis K."/>
            <person name="Mikhailova N."/>
            <person name="Pati A."/>
            <person name="Chen A."/>
            <person name="Palaniappan K."/>
            <person name="Land M."/>
            <person name="Hauser L."/>
            <person name="Chang Y.J."/>
            <person name="Jeffries C.D."/>
            <person name="Tindall B.J."/>
            <person name="Rohde M."/>
            <person name="Goker M."/>
            <person name="Woyke T."/>
            <person name="Bristow J."/>
            <person name="Eisen J.A."/>
            <person name="Markowitz V."/>
            <person name="Hugenholtz P."/>
            <person name="Kyrpides N.C."/>
            <person name="Klenk H.P."/>
            <person name="Lapidus A."/>
        </authorList>
    </citation>
    <scope>NUCLEOTIDE SEQUENCE [LARGE SCALE GENOMIC DNA]</scope>
    <source>
        <strain evidence="2">ATCC 43296 / DSM 3776 / IFAM 1008 / 290</strain>
    </source>
</reference>
<organism evidence="1 2">
    <name type="scientific">Planctopirus limnophila (strain ATCC 43296 / DSM 3776 / IFAM 1008 / Mu 290)</name>
    <name type="common">Planctomyces limnophilus</name>
    <dbReference type="NCBI Taxonomy" id="521674"/>
    <lineage>
        <taxon>Bacteria</taxon>
        <taxon>Pseudomonadati</taxon>
        <taxon>Planctomycetota</taxon>
        <taxon>Planctomycetia</taxon>
        <taxon>Planctomycetales</taxon>
        <taxon>Planctomycetaceae</taxon>
        <taxon>Planctopirus</taxon>
    </lineage>
</organism>
<gene>
    <name evidence="1" type="ordered locus">Plim_0846</name>
</gene>
<dbReference type="Proteomes" id="UP000002220">
    <property type="component" value="Chromosome"/>
</dbReference>
<proteinExistence type="predicted"/>
<dbReference type="EMBL" id="CP001744">
    <property type="protein sequence ID" value="ADG66690.1"/>
    <property type="molecule type" value="Genomic_DNA"/>
</dbReference>
<dbReference type="KEGG" id="plm:Plim_0846"/>